<evidence type="ECO:0000313" key="1">
    <source>
        <dbReference type="EMBL" id="SIS26489.1"/>
    </source>
</evidence>
<dbReference type="AlphaFoldDB" id="A0A1N7HNR7"/>
<evidence type="ECO:0008006" key="3">
    <source>
        <dbReference type="Google" id="ProtNLM"/>
    </source>
</evidence>
<keyword evidence="2" id="KW-1185">Reference proteome</keyword>
<evidence type="ECO:0000313" key="2">
    <source>
        <dbReference type="Proteomes" id="UP000186019"/>
    </source>
</evidence>
<dbReference type="STRING" id="573024.SAMN05216208_0008"/>
<proteinExistence type="predicted"/>
<organism evidence="1 2">
    <name type="scientific">Roseovarius nanhaiticus</name>
    <dbReference type="NCBI Taxonomy" id="573024"/>
    <lineage>
        <taxon>Bacteria</taxon>
        <taxon>Pseudomonadati</taxon>
        <taxon>Pseudomonadota</taxon>
        <taxon>Alphaproteobacteria</taxon>
        <taxon>Rhodobacterales</taxon>
        <taxon>Roseobacteraceae</taxon>
        <taxon>Roseovarius</taxon>
    </lineage>
</organism>
<gene>
    <name evidence="1" type="ORF">SAMN05421666_3573</name>
</gene>
<dbReference type="EMBL" id="FTNV01000009">
    <property type="protein sequence ID" value="SIS26489.1"/>
    <property type="molecule type" value="Genomic_DNA"/>
</dbReference>
<protein>
    <recommendedName>
        <fullName evidence="3">Nucleoside-triphosphatase THEP1</fullName>
    </recommendedName>
</protein>
<dbReference type="Proteomes" id="UP000186019">
    <property type="component" value="Unassembled WGS sequence"/>
</dbReference>
<sequence>MTSHPLLAAIRFDAGDIDSFLAEVAARLDASGLRIRGALQSRGAASGECHCADMDLTTLGSGKTFRISQPLGAGSRGCRLHPGALADCAAFIEGELRAGADLLILNRFGRGESEGRGFRDLIASAISLGVPVLTAVRPTYAEGWRMFGGDAACDLPMETRAVVDWALQSQEARDAA</sequence>
<dbReference type="Pfam" id="PF10649">
    <property type="entry name" value="DUF2478"/>
    <property type="match status" value="1"/>
</dbReference>
<dbReference type="InterPro" id="IPR018912">
    <property type="entry name" value="DUF2478"/>
</dbReference>
<reference evidence="1 2" key="1">
    <citation type="submission" date="2017-01" db="EMBL/GenBank/DDBJ databases">
        <authorList>
            <person name="Mah S.A."/>
            <person name="Swanson W.J."/>
            <person name="Moy G.W."/>
            <person name="Vacquier V.D."/>
        </authorList>
    </citation>
    <scope>NUCLEOTIDE SEQUENCE [LARGE SCALE GENOMIC DNA]</scope>
    <source>
        <strain evidence="1 2">DSM 29590</strain>
    </source>
</reference>
<name>A0A1N7HNR7_9RHOB</name>
<dbReference type="RefSeq" id="WP_076535656.1">
    <property type="nucleotide sequence ID" value="NZ_FOAC01000010.1"/>
</dbReference>
<dbReference type="OrthoDB" id="5918880at2"/>
<accession>A0A1N7HNR7</accession>